<keyword evidence="3" id="KW-0732">Signal</keyword>
<feature type="chain" id="PRO_5002095675" evidence="3">
    <location>
        <begin position="18"/>
        <end position="1358"/>
    </location>
</feature>
<evidence type="ECO:0000256" key="3">
    <source>
        <dbReference type="SAM" id="SignalP"/>
    </source>
</evidence>
<accession>A0A0B2VZP8</accession>
<dbReference type="InterPro" id="IPR038885">
    <property type="entry name" value="PLB1"/>
</dbReference>
<protein>
    <submittedName>
        <fullName evidence="4">Phospholipase B1, membrane-associated</fullName>
    </submittedName>
</protein>
<keyword evidence="2" id="KW-1133">Transmembrane helix</keyword>
<reference evidence="4 5" key="1">
    <citation type="submission" date="2014-11" db="EMBL/GenBank/DDBJ databases">
        <title>Genetic blueprint of the zoonotic pathogen Toxocara canis.</title>
        <authorList>
            <person name="Zhu X.-Q."/>
            <person name="Korhonen P.K."/>
            <person name="Cai H."/>
            <person name="Young N.D."/>
            <person name="Nejsum P."/>
            <person name="von Samson-Himmelstjerna G."/>
            <person name="Boag P.R."/>
            <person name="Tan P."/>
            <person name="Li Q."/>
            <person name="Min J."/>
            <person name="Yang Y."/>
            <person name="Wang X."/>
            <person name="Fang X."/>
            <person name="Hall R.S."/>
            <person name="Hofmann A."/>
            <person name="Sternberg P.W."/>
            <person name="Jex A.R."/>
            <person name="Gasser R.B."/>
        </authorList>
    </citation>
    <scope>NUCLEOTIDE SEQUENCE [LARGE SCALE GENOMIC DNA]</scope>
    <source>
        <strain evidence="4">PN_DK_2014</strain>
    </source>
</reference>
<feature type="region of interest" description="Disordered" evidence="1">
    <location>
        <begin position="36"/>
        <end position="55"/>
    </location>
</feature>
<dbReference type="GO" id="GO:0006644">
    <property type="term" value="P:phospholipid metabolic process"/>
    <property type="evidence" value="ECO:0007669"/>
    <property type="project" value="TreeGrafter"/>
</dbReference>
<keyword evidence="5" id="KW-1185">Reference proteome</keyword>
<dbReference type="Pfam" id="PF00657">
    <property type="entry name" value="Lipase_GDSL"/>
    <property type="match status" value="1"/>
</dbReference>
<dbReference type="STRING" id="6265.A0A0B2VZP8"/>
<proteinExistence type="predicted"/>
<organism evidence="4 5">
    <name type="scientific">Toxocara canis</name>
    <name type="common">Canine roundworm</name>
    <dbReference type="NCBI Taxonomy" id="6265"/>
    <lineage>
        <taxon>Eukaryota</taxon>
        <taxon>Metazoa</taxon>
        <taxon>Ecdysozoa</taxon>
        <taxon>Nematoda</taxon>
        <taxon>Chromadorea</taxon>
        <taxon>Rhabditida</taxon>
        <taxon>Spirurina</taxon>
        <taxon>Ascaridomorpha</taxon>
        <taxon>Ascaridoidea</taxon>
        <taxon>Toxocaridae</taxon>
        <taxon>Toxocara</taxon>
    </lineage>
</organism>
<dbReference type="GO" id="GO:0004620">
    <property type="term" value="F:phospholipase activity"/>
    <property type="evidence" value="ECO:0007669"/>
    <property type="project" value="InterPro"/>
</dbReference>
<dbReference type="InterPro" id="IPR035547">
    <property type="entry name" value="Phospholipase_B"/>
</dbReference>
<dbReference type="PANTHER" id="PTHR21325:SF23">
    <property type="entry name" value="LIPASE_GDSL DOMAIN-CONTAINING PROTEIN"/>
    <property type="match status" value="1"/>
</dbReference>
<dbReference type="SUPFAM" id="SSF52266">
    <property type="entry name" value="SGNH hydrolase"/>
    <property type="match status" value="1"/>
</dbReference>
<dbReference type="PANTHER" id="PTHR21325">
    <property type="entry name" value="PHOSPHOLIPASE B, PLB1"/>
    <property type="match status" value="1"/>
</dbReference>
<dbReference type="Proteomes" id="UP000031036">
    <property type="component" value="Unassembled WGS sequence"/>
</dbReference>
<dbReference type="OrthoDB" id="10265800at2759"/>
<evidence type="ECO:0000313" key="4">
    <source>
        <dbReference type="EMBL" id="KHN89026.1"/>
    </source>
</evidence>
<comment type="caution">
    <text evidence="4">The sequence shown here is derived from an EMBL/GenBank/DDBJ whole genome shotgun (WGS) entry which is preliminary data.</text>
</comment>
<evidence type="ECO:0000256" key="1">
    <source>
        <dbReference type="SAM" id="MobiDB-lite"/>
    </source>
</evidence>
<feature type="compositionally biased region" description="Low complexity" evidence="1">
    <location>
        <begin position="517"/>
        <end position="530"/>
    </location>
</feature>
<keyword evidence="2" id="KW-0812">Transmembrane</keyword>
<feature type="transmembrane region" description="Helical" evidence="2">
    <location>
        <begin position="430"/>
        <end position="453"/>
    </location>
</feature>
<dbReference type="InterPro" id="IPR001087">
    <property type="entry name" value="GDSL"/>
</dbReference>
<feature type="region of interest" description="Disordered" evidence="1">
    <location>
        <begin position="515"/>
        <end position="538"/>
    </location>
</feature>
<sequence>MWFVLFLAALQISFVSTSQNALDNDRMVQNWPRNGMQKHAKRSTTVTEVDDASDSEEDLNDRFHSANEVLISNIAHSFVNKRTFSCPRAKPTLHTGESTADLSPEDIDIIAALGDSLATGEGLWPGTDIEFRGASFPIGGDANIDGLVTIPNILLEFNERVLGVSHGMGAREQLPDDQFNCAEGGAKSTDMPEQAKELVRRLYYHHGKENLKKLWLMLIITVGTEELCGDCSLPDYEALQGTMKILAHRIPKVFVVLLGPVHVSFSHLLTSNLLRSRCECLHALPKSEWRQLIRGWAESFYRLQNEFNNPEAPTFGLLAIPSLTIASRNPESLFIDNKPLLNRKGHTYAAKWLWNRLMTGPEYNLSAAVLSEDAYFCPSVGCPYFRTVTNRRSCNVFTEEEWLSSLTTESPSNATKIGLSKRRETLQRHLVLVIIVIVVSALVSVAFFGTIFYRRGLKTTKSRFEAVPEYTATGTLAEEHSDRNESRIFNASQVTEDIRLYTSLPPVSAATFNGYPKASSKNSSKNQAGKGRLKGDHVNCDNGQPRKLGFCYWAIESGTGDAVLYHNSNSTPLLERNIKEFCTRESGEAIYGFTFVDKLIDNESVPAEVFEDDIPEQAELLIQRQPYQHILVDVFYYCCNTFEACADYLDADEERAIEMLADKMLAFVWTYINNGTDAQLQEYKNKGTQPLECLNSEGNIVQIAGSRMCMYVVDASSAGKVYSGPPLFSRMDLEKQALRNENNSFASMALQSDFCESMKRSKKDTTSDGLCHKFVSSREYLVVCCCYEDPQKCAFVNDLALLNRTHYNEKSWSMMLANEVNSVIRMDKVEQNDGYFNWTKIHHLYATPFTIDDDNDYTGWIGDTTKNGKSIVSYVTEGDFLEARKHLVHCAEGEFVAKGEGVGQGTSYTIWKHEMAEITEYCASVLAITYDGNDRSSTKRVTVKMSAGNKELCNHGHGCKLTKPKCYNDLINKQYVNATFVCCCNDEEVCNHKGYRVGPLERIVAGSSDNYICTDGAVSLMARTLLDVGEKKYLCTRAFTFGPTTTEFFYFDGVTHHSLNPIGKHTVMDLIEHPGKQNKCDRIVEFPINAQFCKGSDRYMLPVQFIRCMCISSNETKQCDSEFHKTAEISGKSLMLPICETYSLKANRNASGGMKYEFHYAGWMNTTGWPVCESTISFDEANRKLRIELGSFPTSIARRKRFFSDRNNLYYRCYAKLGQRPCNGVPQLSRLYSGFLKVYAAKRKKKANSMCPHGNDDTPTSCRTRQGCYHFYIPGRTLTKRGCVDEIEETIKEDSSLQFIGLCKSRIVLEEMESGTHGKQFYCTGVWHNNARWNIKKGILCCCLEQCPKNSVDFYPYR</sequence>
<dbReference type="CDD" id="cd01824">
    <property type="entry name" value="Phospholipase_B_like"/>
    <property type="match status" value="1"/>
</dbReference>
<evidence type="ECO:0000313" key="5">
    <source>
        <dbReference type="Proteomes" id="UP000031036"/>
    </source>
</evidence>
<evidence type="ECO:0000256" key="2">
    <source>
        <dbReference type="SAM" id="Phobius"/>
    </source>
</evidence>
<keyword evidence="2" id="KW-0472">Membrane</keyword>
<dbReference type="EMBL" id="JPKZ01000091">
    <property type="protein sequence ID" value="KHN89026.1"/>
    <property type="molecule type" value="Genomic_DNA"/>
</dbReference>
<gene>
    <name evidence="4" type="primary">PLB1</name>
    <name evidence="4" type="ORF">Tcan_04772</name>
</gene>
<feature type="signal peptide" evidence="3">
    <location>
        <begin position="1"/>
        <end position="17"/>
    </location>
</feature>
<name>A0A0B2VZP8_TOXCA</name>